<dbReference type="GO" id="GO:0071949">
    <property type="term" value="F:FAD binding"/>
    <property type="evidence" value="ECO:0007669"/>
    <property type="project" value="InterPro"/>
</dbReference>
<feature type="domain" description="ETF-QO/FixC ubiquinone-binding" evidence="7">
    <location>
        <begin position="185"/>
        <end position="281"/>
    </location>
</feature>
<dbReference type="InterPro" id="IPR036188">
    <property type="entry name" value="FAD/NAD-bd_sf"/>
</dbReference>
<organism evidence="9 10">
    <name type="scientific">Syntrophomonas zehnderi OL-4</name>
    <dbReference type="NCBI Taxonomy" id="690567"/>
    <lineage>
        <taxon>Bacteria</taxon>
        <taxon>Bacillati</taxon>
        <taxon>Bacillota</taxon>
        <taxon>Clostridia</taxon>
        <taxon>Eubacteriales</taxon>
        <taxon>Syntrophomonadaceae</taxon>
        <taxon>Syntrophomonas</taxon>
    </lineage>
</organism>
<feature type="domain" description="FixC-like C-terminal" evidence="8">
    <location>
        <begin position="372"/>
        <end position="429"/>
    </location>
</feature>
<feature type="domain" description="FAD-binding" evidence="6">
    <location>
        <begin position="7"/>
        <end position="176"/>
    </location>
</feature>
<gene>
    <name evidence="9" type="ORF">2074</name>
</gene>
<dbReference type="Pfam" id="PF01494">
    <property type="entry name" value="FAD_binding_3"/>
    <property type="match status" value="1"/>
</dbReference>
<dbReference type="InterPro" id="IPR049398">
    <property type="entry name" value="ETF-QO/FixC_UQ-bd"/>
</dbReference>
<evidence type="ECO:0000256" key="5">
    <source>
        <dbReference type="ARBA" id="ARBA00023002"/>
    </source>
</evidence>
<evidence type="ECO:0000259" key="7">
    <source>
        <dbReference type="Pfam" id="PF21162"/>
    </source>
</evidence>
<evidence type="ECO:0000313" key="10">
    <source>
        <dbReference type="Proteomes" id="UP000045545"/>
    </source>
</evidence>
<evidence type="ECO:0000259" key="6">
    <source>
        <dbReference type="Pfam" id="PF01494"/>
    </source>
</evidence>
<accession>A0A0E3W3J5</accession>
<dbReference type="InterPro" id="IPR039651">
    <property type="entry name" value="FixC-like"/>
</dbReference>
<dbReference type="PRINTS" id="PR00420">
    <property type="entry name" value="RNGMNOXGNASE"/>
</dbReference>
<evidence type="ECO:0000256" key="3">
    <source>
        <dbReference type="ARBA" id="ARBA00022630"/>
    </source>
</evidence>
<dbReference type="InterPro" id="IPR002938">
    <property type="entry name" value="FAD-bd"/>
</dbReference>
<keyword evidence="10" id="KW-1185">Reference proteome</keyword>
<dbReference type="GO" id="GO:0004497">
    <property type="term" value="F:monooxygenase activity"/>
    <property type="evidence" value="ECO:0007669"/>
    <property type="project" value="UniProtKB-KW"/>
</dbReference>
<dbReference type="Proteomes" id="UP000045545">
    <property type="component" value="Unassembled WGS sequence"/>
</dbReference>
<keyword evidence="4" id="KW-0274">FAD</keyword>
<dbReference type="Gene3D" id="3.50.50.60">
    <property type="entry name" value="FAD/NAD(P)-binding domain"/>
    <property type="match status" value="1"/>
</dbReference>
<dbReference type="OrthoDB" id="9806565at2"/>
<evidence type="ECO:0000313" key="9">
    <source>
        <dbReference type="EMBL" id="CFX86782.1"/>
    </source>
</evidence>
<comment type="cofactor">
    <cofactor evidence="1">
        <name>FAD</name>
        <dbReference type="ChEBI" id="CHEBI:57692"/>
    </cofactor>
</comment>
<evidence type="ECO:0000256" key="1">
    <source>
        <dbReference type="ARBA" id="ARBA00001974"/>
    </source>
</evidence>
<dbReference type="PANTHER" id="PTHR43624:SF2">
    <property type="entry name" value="ELECTRON TRANSFER FLAVOPROTEIN-QUINONE OXIDOREDUCTASE YDIS-RELATED"/>
    <property type="match status" value="1"/>
</dbReference>
<evidence type="ECO:0000256" key="2">
    <source>
        <dbReference type="ARBA" id="ARBA00006796"/>
    </source>
</evidence>
<evidence type="ECO:0000256" key="4">
    <source>
        <dbReference type="ARBA" id="ARBA00022827"/>
    </source>
</evidence>
<protein>
    <submittedName>
        <fullName evidence="9">Monooxygenase, FAD-binding</fullName>
    </submittedName>
</protein>
<reference evidence="9 10" key="1">
    <citation type="submission" date="2015-03" db="EMBL/GenBank/DDBJ databases">
        <authorList>
            <person name="Murphy D."/>
        </authorList>
    </citation>
    <scope>NUCLEOTIDE SEQUENCE [LARGE SCALE GENOMIC DNA]</scope>
    <source>
        <strain evidence="9 10">OL-4</strain>
    </source>
</reference>
<dbReference type="PROSITE" id="PS51257">
    <property type="entry name" value="PROKAR_LIPOPROTEIN"/>
    <property type="match status" value="1"/>
</dbReference>
<dbReference type="EMBL" id="CGIH01000032">
    <property type="protein sequence ID" value="CFX86782.1"/>
    <property type="molecule type" value="Genomic_DNA"/>
</dbReference>
<keyword evidence="5" id="KW-0560">Oxidoreductase</keyword>
<evidence type="ECO:0000259" key="8">
    <source>
        <dbReference type="Pfam" id="PF26311"/>
    </source>
</evidence>
<dbReference type="PANTHER" id="PTHR43624">
    <property type="entry name" value="ELECTRON TRANSFER FLAVOPROTEIN-QUINONE OXIDOREDUCTASE YDIS-RELATED"/>
    <property type="match status" value="1"/>
</dbReference>
<keyword evidence="3" id="KW-0285">Flavoprotein</keyword>
<dbReference type="Pfam" id="PF26311">
    <property type="entry name" value="ETF-QO_FixC_C"/>
    <property type="match status" value="1"/>
</dbReference>
<sequence>MSEADKMDVIIIGAGPAGIACAYILAQAGKEVLVIERAETPGAKNVTGGRLYTYALEMVDKGLTEEAVLERKITHEQIMILSQDKAISIDYHDPSFNREGQVPQSYSILRAQFDEWFAAKAEEIGAMVACGVKVDDLIEKDGKIIGVVAGEDEMYADVVIAADGVNSFMAQKAGLIKDISAHQVGVGIKEVIELPPDTIQERFNLKPDEGAARMILGCTEGIHGGGFLYTNRESISLGCVLMPEEAAAHGKSVHEIFQDLKMHPAIYPLIAGGESIEYGAHLVSEEGYRGIPQKIYREGFLMIGDAAGFVINTGYSIRGIDLAIVSGVAAARAVLNTSASDQVGPAYLQELKNIELLPTMQAVDGYADLLAIPRIYSSYPRIAVGVFERLFTVNGQKPNSLIKNTKEVIKSNGVSMWQLFKDVLRGYKSI</sequence>
<dbReference type="STRING" id="690567.2074"/>
<dbReference type="InterPro" id="IPR059103">
    <property type="entry name" value="FixC-like_C"/>
</dbReference>
<keyword evidence="9" id="KW-0503">Monooxygenase</keyword>
<name>A0A0E3W3J5_9FIRM</name>
<proteinExistence type="inferred from homology"/>
<dbReference type="AlphaFoldDB" id="A0A0E3W3J5"/>
<dbReference type="SUPFAM" id="SSF51905">
    <property type="entry name" value="FAD/NAD(P)-binding domain"/>
    <property type="match status" value="1"/>
</dbReference>
<dbReference type="SUPFAM" id="SSF54373">
    <property type="entry name" value="FAD-linked reductases, C-terminal domain"/>
    <property type="match status" value="1"/>
</dbReference>
<dbReference type="Pfam" id="PF21162">
    <property type="entry name" value="ETFQO_UQ-bd"/>
    <property type="match status" value="1"/>
</dbReference>
<comment type="similarity">
    <text evidence="2">Belongs to the ETF-QO/FixC family.</text>
</comment>